<evidence type="ECO:0000313" key="1">
    <source>
        <dbReference type="EMBL" id="CUG92762.1"/>
    </source>
</evidence>
<name>A0A0S4JMM2_BODSA</name>
<sequence length="378" mass="41457">MFFLYFPAVLPAFSRTIYFRTVFYTHSLFIYQHQKNITKRTQQRQESEMSVPLSFLVFLAATVALVSGKGQLPPMFAATFIPDEPAGYTLAVLPDIQSPRFAEYYNAVGLNFLEAFPAEASNVCCVFMLDNGMLLYSPTGNVNDTNFVQPFVGDTPACVPSTQPNHTTFGIPSYSVGPAAGTWFSTLNATQQGDFFHGSTAPLPGQNISNCPIATWYLTTIVKSNFIQSFIVRPIGPDYPAPPSSEYVVASLADIQSLSFTEYYNEVGGIALQGSSTINYCCLIRVEDGWLSFGAAPDSSPLSLLSVENNAWSCNDAQNERLHYLGTYFGGRDNHKVFQNMTTAITSQLGAFTNNTAHHWDSCDSSLPNSLTILKAVV</sequence>
<proteinExistence type="predicted"/>
<dbReference type="EMBL" id="CYKH01002082">
    <property type="protein sequence ID" value="CUG92762.1"/>
    <property type="molecule type" value="Genomic_DNA"/>
</dbReference>
<dbReference type="VEuPathDB" id="TriTrypDB:BSAL_39235"/>
<keyword evidence="2" id="KW-1185">Reference proteome</keyword>
<protein>
    <submittedName>
        <fullName evidence="1">Uncharacterized protein</fullName>
    </submittedName>
</protein>
<organism evidence="1 2">
    <name type="scientific">Bodo saltans</name>
    <name type="common">Flagellated protozoan</name>
    <dbReference type="NCBI Taxonomy" id="75058"/>
    <lineage>
        <taxon>Eukaryota</taxon>
        <taxon>Discoba</taxon>
        <taxon>Euglenozoa</taxon>
        <taxon>Kinetoplastea</taxon>
        <taxon>Metakinetoplastina</taxon>
        <taxon>Eubodonida</taxon>
        <taxon>Bodonidae</taxon>
        <taxon>Bodo</taxon>
    </lineage>
</organism>
<dbReference type="AlphaFoldDB" id="A0A0S4JMM2"/>
<accession>A0A0S4JMM2</accession>
<dbReference type="Proteomes" id="UP000051952">
    <property type="component" value="Unassembled WGS sequence"/>
</dbReference>
<evidence type="ECO:0000313" key="2">
    <source>
        <dbReference type="Proteomes" id="UP000051952"/>
    </source>
</evidence>
<reference evidence="2" key="1">
    <citation type="submission" date="2015-09" db="EMBL/GenBank/DDBJ databases">
        <authorList>
            <consortium name="Pathogen Informatics"/>
        </authorList>
    </citation>
    <scope>NUCLEOTIDE SEQUENCE [LARGE SCALE GENOMIC DNA]</scope>
    <source>
        <strain evidence="2">Lake Konstanz</strain>
    </source>
</reference>
<gene>
    <name evidence="1" type="ORF">BSAL_39235</name>
</gene>